<dbReference type="EMBL" id="JACHMF010000001">
    <property type="protein sequence ID" value="MBB4698144.1"/>
    <property type="molecule type" value="Genomic_DNA"/>
</dbReference>
<evidence type="ECO:0000259" key="1">
    <source>
        <dbReference type="Pfam" id="PF01243"/>
    </source>
</evidence>
<evidence type="ECO:0000313" key="3">
    <source>
        <dbReference type="Proteomes" id="UP000542742"/>
    </source>
</evidence>
<proteinExistence type="predicted"/>
<dbReference type="InterPro" id="IPR043519">
    <property type="entry name" value="NT_sf"/>
</dbReference>
<dbReference type="PANTHER" id="PTHR34822:SF1">
    <property type="entry name" value="GRPB FAMILY PROTEIN"/>
    <property type="match status" value="1"/>
</dbReference>
<dbReference type="Gene3D" id="3.30.460.10">
    <property type="entry name" value="Beta Polymerase, domain 2"/>
    <property type="match status" value="1"/>
</dbReference>
<dbReference type="SUPFAM" id="SSF50475">
    <property type="entry name" value="FMN-binding split barrel"/>
    <property type="match status" value="1"/>
</dbReference>
<name>A0A7W7D0N0_9ACTN</name>
<keyword evidence="3" id="KW-1185">Reference proteome</keyword>
<dbReference type="Pfam" id="PF04229">
    <property type="entry name" value="GrpB"/>
    <property type="match status" value="1"/>
</dbReference>
<gene>
    <name evidence="2" type="ORF">BKA14_008292</name>
</gene>
<dbReference type="PANTHER" id="PTHR34822">
    <property type="entry name" value="GRPB DOMAIN PROTEIN (AFU_ORTHOLOGUE AFUA_1G01530)"/>
    <property type="match status" value="1"/>
</dbReference>
<dbReference type="Pfam" id="PF01243">
    <property type="entry name" value="PNPOx_N"/>
    <property type="match status" value="1"/>
</dbReference>
<dbReference type="AlphaFoldDB" id="A0A7W7D0N0"/>
<comment type="caution">
    <text evidence="2">The sequence shown here is derived from an EMBL/GenBank/DDBJ whole genome shotgun (WGS) entry which is preliminary data.</text>
</comment>
<dbReference type="InterPro" id="IPR011576">
    <property type="entry name" value="Pyridox_Oxase_N"/>
</dbReference>
<organism evidence="2 3">
    <name type="scientific">Paractinoplanes abujensis</name>
    <dbReference type="NCBI Taxonomy" id="882441"/>
    <lineage>
        <taxon>Bacteria</taxon>
        <taxon>Bacillati</taxon>
        <taxon>Actinomycetota</taxon>
        <taxon>Actinomycetes</taxon>
        <taxon>Micromonosporales</taxon>
        <taxon>Micromonosporaceae</taxon>
        <taxon>Paractinoplanes</taxon>
    </lineage>
</organism>
<keyword evidence="2" id="KW-0808">Transferase</keyword>
<dbReference type="InterPro" id="IPR012349">
    <property type="entry name" value="Split_barrel_FMN-bd"/>
</dbReference>
<accession>A0A7W7D0N0</accession>
<reference evidence="2 3" key="1">
    <citation type="submission" date="2020-08" db="EMBL/GenBank/DDBJ databases">
        <title>Sequencing the genomes of 1000 actinobacteria strains.</title>
        <authorList>
            <person name="Klenk H.-P."/>
        </authorList>
    </citation>
    <scope>NUCLEOTIDE SEQUENCE [LARGE SCALE GENOMIC DNA]</scope>
    <source>
        <strain evidence="2 3">DSM 45518</strain>
    </source>
</reference>
<evidence type="ECO:0000313" key="2">
    <source>
        <dbReference type="EMBL" id="MBB4698144.1"/>
    </source>
</evidence>
<protein>
    <submittedName>
        <fullName evidence="2">GrpB-like predicted nucleotidyltransferase (UPF0157 family)/nitroimidazol reductase NimA-like FMN-containing flavoprotein (Pyridoxamine 5'-phosphate oxidase superfamily)</fullName>
    </submittedName>
</protein>
<dbReference type="InterPro" id="IPR007344">
    <property type="entry name" value="GrpB/CoaE"/>
</dbReference>
<dbReference type="SUPFAM" id="SSF81301">
    <property type="entry name" value="Nucleotidyltransferase"/>
    <property type="match status" value="1"/>
</dbReference>
<sequence length="338" mass="37731">MPLTNPWLAEPMPAGRLPRERLEERILNLLSSQNMCVLATTGPGGALATPVRYSSLGFAVMFTAAPRSPKVRNLEADPRVSIGVFAPLTGLAASRGAQVFGEARVLPPGDPGRERYWAAFRWENEHVERGRPLTEPPRDTLIVVEATRIVYTEHWLRREGFAARQFWRAHVEQRQDPIKISPYDVSWPDAFEQQRSRVEEALAPWLAGPVEHIGSTSVPGLPAKPIIDMAARVPSYGETGVIEAMAAIGWVHAPEPGDVAARKWSFCFPSIARRTHHLHVYETAASAWPRLLAFRDHLRAHPEDAAEYARLKLSLAEADPDDRPRYRAGKAPFIERLS</sequence>
<dbReference type="Proteomes" id="UP000542742">
    <property type="component" value="Unassembled WGS sequence"/>
</dbReference>
<dbReference type="Gene3D" id="2.30.110.10">
    <property type="entry name" value="Electron Transport, Fmn-binding Protein, Chain A"/>
    <property type="match status" value="1"/>
</dbReference>
<feature type="domain" description="Pyridoxamine 5'-phosphate oxidase N-terminal" evidence="1">
    <location>
        <begin position="22"/>
        <end position="148"/>
    </location>
</feature>
<dbReference type="GO" id="GO:0016740">
    <property type="term" value="F:transferase activity"/>
    <property type="evidence" value="ECO:0007669"/>
    <property type="project" value="UniProtKB-KW"/>
</dbReference>